<dbReference type="InterPro" id="IPR011782">
    <property type="entry name" value="Pept_S1C_Do"/>
</dbReference>
<evidence type="ECO:0000256" key="7">
    <source>
        <dbReference type="ARBA" id="ARBA00022801"/>
    </source>
</evidence>
<dbReference type="SUPFAM" id="SSF50494">
    <property type="entry name" value="Trypsin-like serine proteases"/>
    <property type="match status" value="1"/>
</dbReference>
<reference evidence="13 14" key="1">
    <citation type="submission" date="2020-01" db="EMBL/GenBank/DDBJ databases">
        <authorList>
            <person name="Chen S."/>
        </authorList>
    </citation>
    <scope>NUCLEOTIDE SEQUENCE [LARGE SCALE GENOMIC DNA]</scope>
    <source>
        <strain evidence="13 14">GS-10</strain>
    </source>
</reference>
<dbReference type="InterPro" id="IPR001478">
    <property type="entry name" value="PDZ"/>
</dbReference>
<keyword evidence="14" id="KW-1185">Reference proteome</keyword>
<dbReference type="SUPFAM" id="SSF50156">
    <property type="entry name" value="PDZ domain-like"/>
    <property type="match status" value="2"/>
</dbReference>
<dbReference type="GO" id="GO:0006515">
    <property type="term" value="P:protein quality control for misfolded or incompletely synthesized proteins"/>
    <property type="evidence" value="ECO:0007669"/>
    <property type="project" value="TreeGrafter"/>
</dbReference>
<evidence type="ECO:0000259" key="12">
    <source>
        <dbReference type="PROSITE" id="PS50106"/>
    </source>
</evidence>
<keyword evidence="4 11" id="KW-0732">Signal</keyword>
<evidence type="ECO:0000256" key="4">
    <source>
        <dbReference type="ARBA" id="ARBA00022729"/>
    </source>
</evidence>
<evidence type="ECO:0000313" key="13">
    <source>
        <dbReference type="EMBL" id="MYM57343.1"/>
    </source>
</evidence>
<sequence>MLGILTTILLILAAPLAAETRIPQNQTEIQLGFAPLVKQATPAVVNIYAKRIVQARQSPFQNDPFFRGLFRDFGEVRPQVQNSLGSGVILSADGYVVSNYHVVGDAAEIRVVLNDRREFDAEVLLADEESDLAIMKLDGAADMPFLELRDSEGVEVGELVLAIGNPFGVGQTVSSGIVSGLARSGTATGNGRGYFIQTDAPINPGNSGGALIDVNGHLIGVNTSILTRSGGSNGIGFAIPSNLVAQFVAQARQGNDRFQRPWAGMNGQPVDADIAAGLGLDRPGGIVVSALHKVSPFMEAGIEPGDVIVAVDGQPVNTPAEMIFRMSVAGLGEKVTVTALRDGESFDTEVELMAAPETPQRDRRQLGKRSALPGLDVANINPAVLAEYGLPLGSTGVVVEDPGPIGAQVGLRKGDILHVINGETVETTDDVEQALSGRVRVLAFDVQRGLQRLVIRFRL</sequence>
<dbReference type="GO" id="GO:0042597">
    <property type="term" value="C:periplasmic space"/>
    <property type="evidence" value="ECO:0007669"/>
    <property type="project" value="UniProtKB-SubCell"/>
</dbReference>
<dbReference type="Proteomes" id="UP000479043">
    <property type="component" value="Unassembled WGS sequence"/>
</dbReference>
<dbReference type="RefSeq" id="WP_160975246.1">
    <property type="nucleotide sequence ID" value="NZ_WWEN01000010.1"/>
</dbReference>
<feature type="chain" id="PRO_5038413560" evidence="11">
    <location>
        <begin position="18"/>
        <end position="459"/>
    </location>
</feature>
<dbReference type="InterPro" id="IPR036034">
    <property type="entry name" value="PDZ_sf"/>
</dbReference>
<comment type="similarity">
    <text evidence="2">Belongs to the peptidase S1C family.</text>
</comment>
<dbReference type="PANTHER" id="PTHR22939">
    <property type="entry name" value="SERINE PROTEASE FAMILY S1C HTRA-RELATED"/>
    <property type="match status" value="1"/>
</dbReference>
<comment type="subcellular location">
    <subcellularLocation>
        <location evidence="1">Periplasm</location>
    </subcellularLocation>
</comment>
<dbReference type="InterPro" id="IPR041489">
    <property type="entry name" value="PDZ_6"/>
</dbReference>
<accession>A0A6L8LP19</accession>
<feature type="binding site" evidence="10">
    <location>
        <begin position="205"/>
        <end position="207"/>
    </location>
    <ligand>
        <name>substrate</name>
    </ligand>
</feature>
<evidence type="ECO:0000256" key="9">
    <source>
        <dbReference type="PIRSR" id="PIRSR611782-1"/>
    </source>
</evidence>
<proteinExistence type="inferred from homology"/>
<feature type="active site" description="Charge relay system" evidence="9">
    <location>
        <position position="131"/>
    </location>
</feature>
<dbReference type="PROSITE" id="PS50106">
    <property type="entry name" value="PDZ"/>
    <property type="match status" value="1"/>
</dbReference>
<evidence type="ECO:0000313" key="14">
    <source>
        <dbReference type="Proteomes" id="UP000479043"/>
    </source>
</evidence>
<dbReference type="Pfam" id="PF13180">
    <property type="entry name" value="PDZ_2"/>
    <property type="match status" value="1"/>
</dbReference>
<protein>
    <submittedName>
        <fullName evidence="13">Do family serine endopeptidase</fullName>
    </submittedName>
</protein>
<evidence type="ECO:0000256" key="1">
    <source>
        <dbReference type="ARBA" id="ARBA00004418"/>
    </source>
</evidence>
<keyword evidence="6" id="KW-0574">Periplasm</keyword>
<keyword evidence="8" id="KW-0720">Serine protease</keyword>
<dbReference type="EMBL" id="WWEN01000010">
    <property type="protein sequence ID" value="MYM57343.1"/>
    <property type="molecule type" value="Genomic_DNA"/>
</dbReference>
<dbReference type="GO" id="GO:0004252">
    <property type="term" value="F:serine-type endopeptidase activity"/>
    <property type="evidence" value="ECO:0007669"/>
    <property type="project" value="InterPro"/>
</dbReference>
<evidence type="ECO:0000256" key="11">
    <source>
        <dbReference type="SAM" id="SignalP"/>
    </source>
</evidence>
<keyword evidence="3" id="KW-0645">Protease</keyword>
<evidence type="ECO:0000256" key="6">
    <source>
        <dbReference type="ARBA" id="ARBA00022764"/>
    </source>
</evidence>
<dbReference type="NCBIfam" id="TIGR02037">
    <property type="entry name" value="degP_htrA_DO"/>
    <property type="match status" value="1"/>
</dbReference>
<feature type="active site" description="Charge relay system" evidence="9">
    <location>
        <position position="207"/>
    </location>
</feature>
<organism evidence="13 14">
    <name type="scientific">Thalassovita mangrovi</name>
    <dbReference type="NCBI Taxonomy" id="2692236"/>
    <lineage>
        <taxon>Bacteria</taxon>
        <taxon>Pseudomonadati</taxon>
        <taxon>Pseudomonadota</taxon>
        <taxon>Alphaproteobacteria</taxon>
        <taxon>Rhodobacterales</taxon>
        <taxon>Roseobacteraceae</taxon>
        <taxon>Thalassovita</taxon>
    </lineage>
</organism>
<dbReference type="Pfam" id="PF13365">
    <property type="entry name" value="Trypsin_2"/>
    <property type="match status" value="1"/>
</dbReference>
<name>A0A6L8LP19_9RHOB</name>
<dbReference type="Gene3D" id="2.40.10.120">
    <property type="match status" value="1"/>
</dbReference>
<dbReference type="Pfam" id="PF17820">
    <property type="entry name" value="PDZ_6"/>
    <property type="match status" value="1"/>
</dbReference>
<evidence type="ECO:0000256" key="3">
    <source>
        <dbReference type="ARBA" id="ARBA00022670"/>
    </source>
</evidence>
<evidence type="ECO:0000256" key="5">
    <source>
        <dbReference type="ARBA" id="ARBA00022737"/>
    </source>
</evidence>
<dbReference type="AlphaFoldDB" id="A0A6L8LP19"/>
<feature type="binding site" evidence="10">
    <location>
        <position position="131"/>
    </location>
    <ligand>
        <name>substrate</name>
    </ligand>
</feature>
<dbReference type="Gene3D" id="2.30.42.10">
    <property type="match status" value="2"/>
</dbReference>
<gene>
    <name evidence="13" type="ORF">GR167_18645</name>
</gene>
<evidence type="ECO:0000256" key="2">
    <source>
        <dbReference type="ARBA" id="ARBA00010541"/>
    </source>
</evidence>
<feature type="domain" description="PDZ" evidence="12">
    <location>
        <begin position="278"/>
        <end position="343"/>
    </location>
</feature>
<keyword evidence="7" id="KW-0378">Hydrolase</keyword>
<dbReference type="PRINTS" id="PR00834">
    <property type="entry name" value="PROTEASES2C"/>
</dbReference>
<feature type="binding site" evidence="10">
    <location>
        <position position="101"/>
    </location>
    <ligand>
        <name>substrate</name>
    </ligand>
</feature>
<dbReference type="InterPro" id="IPR001940">
    <property type="entry name" value="Peptidase_S1C"/>
</dbReference>
<dbReference type="SMART" id="SM00228">
    <property type="entry name" value="PDZ"/>
    <property type="match status" value="2"/>
</dbReference>
<feature type="signal peptide" evidence="11">
    <location>
        <begin position="1"/>
        <end position="17"/>
    </location>
</feature>
<evidence type="ECO:0000256" key="10">
    <source>
        <dbReference type="PIRSR" id="PIRSR611782-2"/>
    </source>
</evidence>
<comment type="caution">
    <text evidence="13">The sequence shown here is derived from an EMBL/GenBank/DDBJ whole genome shotgun (WGS) entry which is preliminary data.</text>
</comment>
<keyword evidence="5" id="KW-0677">Repeat</keyword>
<dbReference type="PANTHER" id="PTHR22939:SF129">
    <property type="entry name" value="SERINE PROTEASE HTRA2, MITOCHONDRIAL"/>
    <property type="match status" value="1"/>
</dbReference>
<dbReference type="InterPro" id="IPR009003">
    <property type="entry name" value="Peptidase_S1_PA"/>
</dbReference>
<evidence type="ECO:0000256" key="8">
    <source>
        <dbReference type="ARBA" id="ARBA00022825"/>
    </source>
</evidence>
<feature type="active site" description="Charge relay system" evidence="9">
    <location>
        <position position="101"/>
    </location>
</feature>